<dbReference type="Gene3D" id="1.10.2000.10">
    <property type="entry name" value="Frizzled cysteine-rich domain"/>
    <property type="match status" value="1"/>
</dbReference>
<dbReference type="AlphaFoldDB" id="A0A0N4VCJ8"/>
<keyword evidence="3 10" id="KW-0420">Kringle</keyword>
<evidence type="ECO:0000256" key="10">
    <source>
        <dbReference type="PROSITE-ProRule" id="PRU00121"/>
    </source>
</evidence>
<dbReference type="SUPFAM" id="SSF57440">
    <property type="entry name" value="Kringle-like"/>
    <property type="match status" value="1"/>
</dbReference>
<evidence type="ECO:0000256" key="1">
    <source>
        <dbReference type="ARBA" id="ARBA00004479"/>
    </source>
</evidence>
<dbReference type="Gene3D" id="1.10.510.10">
    <property type="entry name" value="Transferase(Phosphotransferase) domain 1"/>
    <property type="match status" value="1"/>
</dbReference>
<evidence type="ECO:0000256" key="5">
    <source>
        <dbReference type="ARBA" id="ARBA00022741"/>
    </source>
</evidence>
<gene>
    <name evidence="16" type="ORF">EVEC_LOCUS7780</name>
</gene>
<dbReference type="PANTHER" id="PTHR24416:SF611">
    <property type="entry name" value="TYROSINE-PROTEIN KINASE TRANSMEMBRANE RECEPTOR ROR"/>
    <property type="match status" value="1"/>
</dbReference>
<dbReference type="InterPro" id="IPR020635">
    <property type="entry name" value="Tyr_kinase_cat_dom"/>
</dbReference>
<evidence type="ECO:0000256" key="7">
    <source>
        <dbReference type="ARBA" id="ARBA00022840"/>
    </source>
</evidence>
<dbReference type="PROSITE" id="PS50070">
    <property type="entry name" value="KRINGLE_2"/>
    <property type="match status" value="1"/>
</dbReference>
<keyword evidence="7" id="KW-0067">ATP-binding</keyword>
<keyword evidence="12" id="KW-1133">Transmembrane helix</keyword>
<feature type="transmembrane region" description="Helical" evidence="12">
    <location>
        <begin position="378"/>
        <end position="401"/>
    </location>
</feature>
<evidence type="ECO:0000259" key="13">
    <source>
        <dbReference type="PROSITE" id="PS50011"/>
    </source>
</evidence>
<dbReference type="PRINTS" id="PR00018">
    <property type="entry name" value="KRINGLE"/>
</dbReference>
<dbReference type="Proteomes" id="UP000274131">
    <property type="component" value="Unassembled WGS sequence"/>
</dbReference>
<dbReference type="InterPro" id="IPR011009">
    <property type="entry name" value="Kinase-like_dom_sf"/>
</dbReference>
<keyword evidence="12" id="KW-0812">Transmembrane</keyword>
<evidence type="ECO:0000313" key="17">
    <source>
        <dbReference type="Proteomes" id="UP000274131"/>
    </source>
</evidence>
<feature type="compositionally biased region" description="Polar residues" evidence="11">
    <location>
        <begin position="837"/>
        <end position="855"/>
    </location>
</feature>
<feature type="region of interest" description="Disordered" evidence="11">
    <location>
        <begin position="870"/>
        <end position="927"/>
    </location>
</feature>
<feature type="domain" description="FZ" evidence="14">
    <location>
        <begin position="115"/>
        <end position="252"/>
    </location>
</feature>
<dbReference type="InterPro" id="IPR018056">
    <property type="entry name" value="Kringle_CS"/>
</dbReference>
<feature type="disulfide bond" evidence="10">
    <location>
        <begin position="320"/>
        <end position="343"/>
    </location>
</feature>
<dbReference type="PROSITE" id="PS50011">
    <property type="entry name" value="PROTEIN_KINASE_DOM"/>
    <property type="match status" value="1"/>
</dbReference>
<evidence type="ECO:0000256" key="2">
    <source>
        <dbReference type="ARBA" id="ARBA00022553"/>
    </source>
</evidence>
<dbReference type="GO" id="GO:0004714">
    <property type="term" value="F:transmembrane receptor protein tyrosine kinase activity"/>
    <property type="evidence" value="ECO:0007669"/>
    <property type="project" value="TreeGrafter"/>
</dbReference>
<feature type="domain" description="Protein kinase" evidence="13">
    <location>
        <begin position="516"/>
        <end position="792"/>
    </location>
</feature>
<evidence type="ECO:0000256" key="4">
    <source>
        <dbReference type="ARBA" id="ARBA00022679"/>
    </source>
</evidence>
<dbReference type="PROSITE" id="PS50038">
    <property type="entry name" value="FZ"/>
    <property type="match status" value="1"/>
</dbReference>
<reference evidence="18" key="1">
    <citation type="submission" date="2017-02" db="UniProtKB">
        <authorList>
            <consortium name="WormBaseParasite"/>
        </authorList>
    </citation>
    <scope>IDENTIFICATION</scope>
</reference>
<reference evidence="16 17" key="2">
    <citation type="submission" date="2018-10" db="EMBL/GenBank/DDBJ databases">
        <authorList>
            <consortium name="Pathogen Informatics"/>
        </authorList>
    </citation>
    <scope>NUCLEOTIDE SEQUENCE [LARGE SCALE GENOMIC DNA]</scope>
</reference>
<feature type="compositionally biased region" description="Low complexity" evidence="11">
    <location>
        <begin position="808"/>
        <end position="831"/>
    </location>
</feature>
<dbReference type="CDD" id="cd00108">
    <property type="entry name" value="KR"/>
    <property type="match status" value="1"/>
</dbReference>
<keyword evidence="6" id="KW-0418">Kinase</keyword>
<evidence type="ECO:0000313" key="18">
    <source>
        <dbReference type="WBParaSite" id="EVEC_0000829601-mRNA-1"/>
    </source>
</evidence>
<dbReference type="InterPro" id="IPR000719">
    <property type="entry name" value="Prot_kinase_dom"/>
</dbReference>
<evidence type="ECO:0000256" key="8">
    <source>
        <dbReference type="ARBA" id="ARBA00023137"/>
    </source>
</evidence>
<dbReference type="GO" id="GO:0005524">
    <property type="term" value="F:ATP binding"/>
    <property type="evidence" value="ECO:0007669"/>
    <property type="project" value="UniProtKB-KW"/>
</dbReference>
<proteinExistence type="predicted"/>
<dbReference type="Pfam" id="PF07714">
    <property type="entry name" value="PK_Tyr_Ser-Thr"/>
    <property type="match status" value="1"/>
</dbReference>
<dbReference type="InterPro" id="IPR036790">
    <property type="entry name" value="Frizzled_dom_sf"/>
</dbReference>
<dbReference type="STRING" id="51028.A0A0N4VCJ8"/>
<dbReference type="InterPro" id="IPR013806">
    <property type="entry name" value="Kringle-like"/>
</dbReference>
<feature type="compositionally biased region" description="Basic and acidic residues" evidence="11">
    <location>
        <begin position="898"/>
        <end position="910"/>
    </location>
</feature>
<feature type="region of interest" description="Disordered" evidence="11">
    <location>
        <begin position="805"/>
        <end position="857"/>
    </location>
</feature>
<organism evidence="18">
    <name type="scientific">Enterobius vermicularis</name>
    <name type="common">Human pinworm</name>
    <dbReference type="NCBI Taxonomy" id="51028"/>
    <lineage>
        <taxon>Eukaryota</taxon>
        <taxon>Metazoa</taxon>
        <taxon>Ecdysozoa</taxon>
        <taxon>Nematoda</taxon>
        <taxon>Chromadorea</taxon>
        <taxon>Rhabditida</taxon>
        <taxon>Spirurina</taxon>
        <taxon>Oxyuridomorpha</taxon>
        <taxon>Oxyuroidea</taxon>
        <taxon>Oxyuridae</taxon>
        <taxon>Enterobius</taxon>
    </lineage>
</organism>
<dbReference type="InterPro" id="IPR020067">
    <property type="entry name" value="Frizzled_dom"/>
</dbReference>
<evidence type="ECO:0000256" key="12">
    <source>
        <dbReference type="SAM" id="Phobius"/>
    </source>
</evidence>
<dbReference type="InterPro" id="IPR008266">
    <property type="entry name" value="Tyr_kinase_AS"/>
</dbReference>
<evidence type="ECO:0000256" key="9">
    <source>
        <dbReference type="ARBA" id="ARBA00023157"/>
    </source>
</evidence>
<dbReference type="InterPro" id="IPR001245">
    <property type="entry name" value="Ser-Thr/Tyr_kinase_cat_dom"/>
</dbReference>
<dbReference type="SUPFAM" id="SSF56112">
    <property type="entry name" value="Protein kinase-like (PK-like)"/>
    <property type="match status" value="1"/>
</dbReference>
<name>A0A0N4VCJ8_ENTVE</name>
<accession>A0A0N4VCJ8</accession>
<comment type="subcellular location">
    <subcellularLocation>
        <location evidence="1">Membrane</location>
        <topology evidence="1">Single-pass type I membrane protein</topology>
    </subcellularLocation>
</comment>
<dbReference type="PRINTS" id="PR00109">
    <property type="entry name" value="TYRKINASE"/>
</dbReference>
<keyword evidence="2" id="KW-0597">Phosphoprotein</keyword>
<dbReference type="FunFam" id="1.10.510.10:FF:000554">
    <property type="entry name" value="Predicted protein"/>
    <property type="match status" value="1"/>
</dbReference>
<keyword evidence="8" id="KW-0829">Tyrosine-protein kinase</keyword>
<evidence type="ECO:0000259" key="15">
    <source>
        <dbReference type="PROSITE" id="PS50070"/>
    </source>
</evidence>
<dbReference type="PROSITE" id="PS00109">
    <property type="entry name" value="PROTEIN_KINASE_TYR"/>
    <property type="match status" value="1"/>
</dbReference>
<keyword evidence="12" id="KW-0472">Membrane</keyword>
<keyword evidence="9 10" id="KW-1015">Disulfide bond</keyword>
<dbReference type="WBParaSite" id="EVEC_0000829601-mRNA-1">
    <property type="protein sequence ID" value="EVEC_0000829601-mRNA-1"/>
    <property type="gene ID" value="EVEC_0000829601"/>
</dbReference>
<keyword evidence="5" id="KW-0547">Nucleotide-binding</keyword>
<dbReference type="Gene3D" id="2.40.20.10">
    <property type="entry name" value="Plasminogen Kringle 4"/>
    <property type="match status" value="1"/>
</dbReference>
<evidence type="ECO:0000256" key="6">
    <source>
        <dbReference type="ARBA" id="ARBA00022777"/>
    </source>
</evidence>
<dbReference type="InterPro" id="IPR050122">
    <property type="entry name" value="RTK"/>
</dbReference>
<comment type="caution">
    <text evidence="10">Lacks conserved residue(s) required for the propagation of feature annotation.</text>
</comment>
<dbReference type="OrthoDB" id="2431000at2759"/>
<dbReference type="PROSITE" id="PS00021">
    <property type="entry name" value="KRINGLE_1"/>
    <property type="match status" value="1"/>
</dbReference>
<feature type="domain" description="Kringle" evidence="15">
    <location>
        <begin position="274"/>
        <end position="348"/>
    </location>
</feature>
<keyword evidence="17" id="KW-1185">Reference proteome</keyword>
<dbReference type="InterPro" id="IPR000001">
    <property type="entry name" value="Kringle"/>
</dbReference>
<evidence type="ECO:0000256" key="3">
    <source>
        <dbReference type="ARBA" id="ARBA00022572"/>
    </source>
</evidence>
<evidence type="ECO:0000256" key="11">
    <source>
        <dbReference type="SAM" id="MobiDB-lite"/>
    </source>
</evidence>
<dbReference type="GO" id="GO:0043235">
    <property type="term" value="C:receptor complex"/>
    <property type="evidence" value="ECO:0007669"/>
    <property type="project" value="TreeGrafter"/>
</dbReference>
<dbReference type="SMART" id="SM00219">
    <property type="entry name" value="TyrKc"/>
    <property type="match status" value="1"/>
</dbReference>
<evidence type="ECO:0000259" key="14">
    <source>
        <dbReference type="PROSITE" id="PS50038"/>
    </source>
</evidence>
<dbReference type="InterPro" id="IPR038178">
    <property type="entry name" value="Kringle_sf"/>
</dbReference>
<dbReference type="EMBL" id="UXUI01009087">
    <property type="protein sequence ID" value="VDD93029.1"/>
    <property type="molecule type" value="Genomic_DNA"/>
</dbReference>
<dbReference type="GO" id="GO:0005886">
    <property type="term" value="C:plasma membrane"/>
    <property type="evidence" value="ECO:0007669"/>
    <property type="project" value="TreeGrafter"/>
</dbReference>
<protein>
    <submittedName>
        <fullName evidence="18">Tyrosine-protein kinase receptor</fullName>
    </submittedName>
</protein>
<dbReference type="GO" id="GO:0017147">
    <property type="term" value="F:Wnt-protein binding"/>
    <property type="evidence" value="ECO:0007669"/>
    <property type="project" value="TreeGrafter"/>
</dbReference>
<dbReference type="Pfam" id="PF00051">
    <property type="entry name" value="Kringle"/>
    <property type="match status" value="1"/>
</dbReference>
<dbReference type="SMART" id="SM00130">
    <property type="entry name" value="KR"/>
    <property type="match status" value="1"/>
</dbReference>
<sequence>MTVFERNVIHTSDGLSKYGKKVKGKAAAIDEELEDYYADLFLHCLTCLLWYILPQNRNFCLFKDYDAAGPSMADDQLTHVRDYDDVYKVPDNAGGPGYIPHNNMNDRWLDNYTPFRKDDCVVYQGSACSEYLKGRSIKLVKETRDAMYEIDKEVFAAYLTIKSMPRISPECKRYSHAILCFHNYQVCDRSLDSLHLKSKEPVRVCRRDCERIQNQLCPEGFKMAKAANLVGEDKHFPNCSALPESTHSCLPVLDLSQEHISGVPDVSSGYSTQSCYHDSGKNYTGTAARTKSGKKCIRWVDNPGGYVEKYPELRMSHNYCRNPGGEKVAPWCYSRSTLAEEYCDIPKCPERNGDGSSSGDNTIFGNFSTTWSGLSSNWQYAIMAGLGSFLLLFLICCLYFCRRKKKSSSSSTSSAKKNGVLQSCNGSSIANRSVAVSHFYLPNDILRDFSQVNGMVAPGNQNSGAFELSSLLSGHTNNGGYMPHQLPSSYAQYSPQPSTEPPVEPYQIPEIQTNQLQIGKAIADGQFGVIHAGSWLGSLISGEPMQVAIKSLKPGSSNLERQNFEEEIRTIAPFEHPNVIRLLGVCYFDQSPSAVFEYMVHGDLHEFLLLRAPKLPGFDASLDQDRIIADNADFIHIAVQIAYGMEYLASMNYVHRDLAARNCMVGGQRGIKIADFGLMRNCYEKDYYKMAHRAWMPIRWMSNEAIQQGRYSEASDVWSFGVTLWEIYSYGKQPYEGYANHEVINMISTRNLLECPQNCPTNIYSLMVECWHEHSERRPTFSELHSRLHTWSLTSPAQSVLTHQMNNRASSSHSGSSGAPRGSRQSSQSASLLRGPTTATASVGTGPSLSTTAFSVPSPAPMQTMVTLNGVHPYHGSQPNAGFINGPSHLARSSKSRSKNEPAHLLRRDGSNQYSDDDVVSDDSQSS</sequence>
<dbReference type="PANTHER" id="PTHR24416">
    <property type="entry name" value="TYROSINE-PROTEIN KINASE RECEPTOR"/>
    <property type="match status" value="1"/>
</dbReference>
<keyword evidence="4" id="KW-0808">Transferase</keyword>
<dbReference type="GO" id="GO:0007169">
    <property type="term" value="P:cell surface receptor protein tyrosine kinase signaling pathway"/>
    <property type="evidence" value="ECO:0007669"/>
    <property type="project" value="TreeGrafter"/>
</dbReference>
<evidence type="ECO:0000313" key="16">
    <source>
        <dbReference type="EMBL" id="VDD93029.1"/>
    </source>
</evidence>